<keyword evidence="2" id="KW-1185">Reference proteome</keyword>
<evidence type="ECO:0000313" key="2">
    <source>
        <dbReference type="Proteomes" id="UP001177670"/>
    </source>
</evidence>
<name>A0AA40KFC3_9HYME</name>
<proteinExistence type="predicted"/>
<dbReference type="AlphaFoldDB" id="A0AA40KFC3"/>
<dbReference type="EMBL" id="JAHYIQ010000045">
    <property type="protein sequence ID" value="KAK1118101.1"/>
    <property type="molecule type" value="Genomic_DNA"/>
</dbReference>
<dbReference type="Proteomes" id="UP001177670">
    <property type="component" value="Unassembled WGS sequence"/>
</dbReference>
<reference evidence="1" key="1">
    <citation type="submission" date="2021-10" db="EMBL/GenBank/DDBJ databases">
        <title>Melipona bicolor Genome sequencing and assembly.</title>
        <authorList>
            <person name="Araujo N.S."/>
            <person name="Arias M.C."/>
        </authorList>
    </citation>
    <scope>NUCLEOTIDE SEQUENCE</scope>
    <source>
        <strain evidence="1">USP_2M_L1-L4_2017</strain>
        <tissue evidence="1">Whole body</tissue>
    </source>
</reference>
<gene>
    <name evidence="1" type="ORF">K0M31_015377</name>
</gene>
<accession>A0AA40KFC3</accession>
<comment type="caution">
    <text evidence="1">The sequence shown here is derived from an EMBL/GenBank/DDBJ whole genome shotgun (WGS) entry which is preliminary data.</text>
</comment>
<protein>
    <submittedName>
        <fullName evidence="1">Uncharacterized protein</fullName>
    </submittedName>
</protein>
<sequence>MTLIEVTEMFNGTKQYYQVLLNTSKMQRKVNHNGREDIPEIMQRVHGCQRFRNSLRLFDAIRVREIICFVNLNCAAFYKDEIAFRFVQSRGITALELRVYKGNNSQRNDEMIKSVKRGDTPVCAFALRFTGPNEVADIEILMHLVTRSLKLMPRSKNEVIPTDLRFWQAKKIKGKAEEGLLSNRLIRSCSMEVAFARHPRKCVYLFVIPADDSIDRHGARRNNRLVITSSLLLLAVLNRRDNSQLSPATT</sequence>
<organism evidence="1 2">
    <name type="scientific">Melipona bicolor</name>
    <dbReference type="NCBI Taxonomy" id="60889"/>
    <lineage>
        <taxon>Eukaryota</taxon>
        <taxon>Metazoa</taxon>
        <taxon>Ecdysozoa</taxon>
        <taxon>Arthropoda</taxon>
        <taxon>Hexapoda</taxon>
        <taxon>Insecta</taxon>
        <taxon>Pterygota</taxon>
        <taxon>Neoptera</taxon>
        <taxon>Endopterygota</taxon>
        <taxon>Hymenoptera</taxon>
        <taxon>Apocrita</taxon>
        <taxon>Aculeata</taxon>
        <taxon>Apoidea</taxon>
        <taxon>Anthophila</taxon>
        <taxon>Apidae</taxon>
        <taxon>Melipona</taxon>
    </lineage>
</organism>
<evidence type="ECO:0000313" key="1">
    <source>
        <dbReference type="EMBL" id="KAK1118101.1"/>
    </source>
</evidence>